<keyword evidence="2" id="KW-1185">Reference proteome</keyword>
<evidence type="ECO:0000313" key="1">
    <source>
        <dbReference type="EMBL" id="KPM49327.1"/>
    </source>
</evidence>
<dbReference type="EMBL" id="LGTQ01000005">
    <property type="protein sequence ID" value="KPM49327.1"/>
    <property type="molecule type" value="Genomic_DNA"/>
</dbReference>
<accession>A0A0P7C9T9</accession>
<protein>
    <submittedName>
        <fullName evidence="1">Uncharacterized protein</fullName>
    </submittedName>
</protein>
<comment type="caution">
    <text evidence="1">The sequence shown here is derived from an EMBL/GenBank/DDBJ whole genome shotgun (WGS) entry which is preliminary data.</text>
</comment>
<proteinExistence type="predicted"/>
<evidence type="ECO:0000313" key="2">
    <source>
        <dbReference type="Proteomes" id="UP000050454"/>
    </source>
</evidence>
<dbReference type="AlphaFoldDB" id="A0A0P7C9T9"/>
<organism evidence="1 2">
    <name type="scientific">Jiulongibacter sediminis</name>
    <dbReference type="NCBI Taxonomy" id="1605367"/>
    <lineage>
        <taxon>Bacteria</taxon>
        <taxon>Pseudomonadati</taxon>
        <taxon>Bacteroidota</taxon>
        <taxon>Cytophagia</taxon>
        <taxon>Cytophagales</taxon>
        <taxon>Leadbetterellaceae</taxon>
        <taxon>Jiulongibacter</taxon>
    </lineage>
</organism>
<dbReference type="Proteomes" id="UP000050454">
    <property type="component" value="Unassembled WGS sequence"/>
</dbReference>
<reference evidence="1 2" key="1">
    <citation type="submission" date="2015-07" db="EMBL/GenBank/DDBJ databases">
        <title>The draft genome sequence of Leadbetterella sp. JN14-9.</title>
        <authorList>
            <person name="Liu Y."/>
            <person name="Du J."/>
            <person name="Shao Z."/>
        </authorList>
    </citation>
    <scope>NUCLEOTIDE SEQUENCE [LARGE SCALE GENOMIC DNA]</scope>
    <source>
        <strain evidence="1 2">JN14-9</strain>
    </source>
</reference>
<dbReference type="STRING" id="1605367.AFM12_01505"/>
<name>A0A0P7C9T9_9BACT</name>
<gene>
    <name evidence="1" type="ORF">AFM12_01505</name>
</gene>
<sequence>MAEIRDKDDYLTTEEKIVNFPCVKNLHISLQKLTWPWQYCEKWNILIDPINSFSILGGVRKCWRII</sequence>